<dbReference type="RefSeq" id="XP_026668350.1">
    <property type="nucleotide sequence ID" value="XM_026812549.1"/>
</dbReference>
<dbReference type="GO" id="GO:0005737">
    <property type="term" value="C:cytoplasm"/>
    <property type="evidence" value="ECO:0007669"/>
    <property type="project" value="TreeGrafter"/>
</dbReference>
<feature type="compositionally biased region" description="Polar residues" evidence="4">
    <location>
        <begin position="89"/>
        <end position="102"/>
    </location>
</feature>
<dbReference type="GeneID" id="108623754"/>
<feature type="compositionally biased region" description="Basic and acidic residues" evidence="4">
    <location>
        <begin position="772"/>
        <end position="785"/>
    </location>
</feature>
<feature type="compositionally biased region" description="Low complexity" evidence="4">
    <location>
        <begin position="103"/>
        <end position="118"/>
    </location>
</feature>
<evidence type="ECO:0000313" key="9">
    <source>
        <dbReference type="RefSeq" id="XP_026668352.1"/>
    </source>
</evidence>
<feature type="region of interest" description="Disordered" evidence="4">
    <location>
        <begin position="139"/>
        <end position="206"/>
    </location>
</feature>
<keyword evidence="2" id="KW-0677">Repeat</keyword>
<dbReference type="Proteomes" id="UP000694925">
    <property type="component" value="Unplaced"/>
</dbReference>
<feature type="region of interest" description="Disordered" evidence="4">
    <location>
        <begin position="725"/>
        <end position="792"/>
    </location>
</feature>
<dbReference type="PROSITE" id="PS50082">
    <property type="entry name" value="WD_REPEATS_2"/>
    <property type="match status" value="1"/>
</dbReference>
<dbReference type="SMART" id="SM00320">
    <property type="entry name" value="WD40"/>
    <property type="match status" value="6"/>
</dbReference>
<feature type="compositionally biased region" description="Basic and acidic residues" evidence="4">
    <location>
        <begin position="170"/>
        <end position="187"/>
    </location>
</feature>
<gene>
    <name evidence="6 7 8 9" type="primary">LOC108623754</name>
</gene>
<sequence>MEDSKDYHEMCKEVDDIELSASNNKGATVAIQQLVGTLVDDNRHTDATTTTRTTTTTTIDDNKIDDKLEDGECKISLRKTFSVCDSAMSPETNNTTQDNTPTSSNDAESSSSSSSCFSNQNKCKRSISKGAAVSIVAQANGGDSCDDSNRSSDEESSKHQKLNENVSNELKSEDKSTSKARTSKEPVMDGGGGGDGDGGGGGGGGGCCNERFVQDVEMRSAELEKASASASAAVAVATAAAGNLKEASGREERTETDTDGSYAGDAGTRTQARRVTFRPGNANLFEESVASNYSRSSAAEHMASEEESEVPQADFSACLKKKVPKPSWYVVPELVHREMGMNPLFPRRCYGSLHVVERFQLTYELREHEGCVNALNFNKAGNLLASGSDDLNVVIWDWARGRRRANFVSQHKSNIFQVKWMYYAEHLVATCARDGQVRLLDTTGGRGTSRKLATHNAPTHKLALHPDTPDVIISVGEDAKVLSIDIRESKPTKLLVVKNGSARLRLYSVHSNPLSSNEFCVSGQFQFVKVYDRRNVSVPIYELCPKHLTENKNVHVTCALYNYNGTEILASYNDEDIYLFDTVSPQPGDFAHKYEGHRNSATVKGVNFFGPKSEYVISGSDCRNIFIWDKNSEAIVNWMFGDENGVVNCLEPHPHTPILATSGLDCGVKIWVPTKKKPLPFDELKDCVASNATNRSQETHSETDAIDSQLLWILVRHIRHTERVRSMRTSTPRNRAVDDDDDDDDDDGDDEDDDDDDEDDDNVDDSLDDDSSDHSDSQSDGDSVRRFQCSPS</sequence>
<evidence type="ECO:0000256" key="1">
    <source>
        <dbReference type="ARBA" id="ARBA00022574"/>
    </source>
</evidence>
<feature type="region of interest" description="Disordered" evidence="4">
    <location>
        <begin position="86"/>
        <end position="120"/>
    </location>
</feature>
<evidence type="ECO:0000313" key="7">
    <source>
        <dbReference type="RefSeq" id="XP_026668350.1"/>
    </source>
</evidence>
<dbReference type="Gene3D" id="2.130.10.10">
    <property type="entry name" value="YVTN repeat-like/Quinoprotein amine dehydrogenase"/>
    <property type="match status" value="1"/>
</dbReference>
<accession>A0AAJ7RZ12</accession>
<dbReference type="PROSITE" id="PS50294">
    <property type="entry name" value="WD_REPEATS_REGION"/>
    <property type="match status" value="1"/>
</dbReference>
<dbReference type="InterPro" id="IPR045151">
    <property type="entry name" value="DCAF8"/>
</dbReference>
<evidence type="ECO:0000313" key="5">
    <source>
        <dbReference type="Proteomes" id="UP000694925"/>
    </source>
</evidence>
<dbReference type="RefSeq" id="XP_026668351.1">
    <property type="nucleotide sequence ID" value="XM_026812550.1"/>
</dbReference>
<keyword evidence="5" id="KW-1185">Reference proteome</keyword>
<feature type="compositionally biased region" description="Acidic residues" evidence="4">
    <location>
        <begin position="738"/>
        <end position="771"/>
    </location>
</feature>
<dbReference type="GO" id="GO:0080008">
    <property type="term" value="C:Cul4-RING E3 ubiquitin ligase complex"/>
    <property type="evidence" value="ECO:0007669"/>
    <property type="project" value="TreeGrafter"/>
</dbReference>
<evidence type="ECO:0000256" key="4">
    <source>
        <dbReference type="SAM" id="MobiDB-lite"/>
    </source>
</evidence>
<evidence type="ECO:0000256" key="3">
    <source>
        <dbReference type="PROSITE-ProRule" id="PRU00221"/>
    </source>
</evidence>
<dbReference type="AlphaFoldDB" id="A0AAJ7RZ12"/>
<dbReference type="RefSeq" id="XP_026668349.1">
    <property type="nucleotide sequence ID" value="XM_026812548.1"/>
</dbReference>
<evidence type="ECO:0000256" key="2">
    <source>
        <dbReference type="ARBA" id="ARBA00022737"/>
    </source>
</evidence>
<dbReference type="InterPro" id="IPR036322">
    <property type="entry name" value="WD40_repeat_dom_sf"/>
</dbReference>
<organism evidence="5 9">
    <name type="scientific">Ceratina calcarata</name>
    <dbReference type="NCBI Taxonomy" id="156304"/>
    <lineage>
        <taxon>Eukaryota</taxon>
        <taxon>Metazoa</taxon>
        <taxon>Ecdysozoa</taxon>
        <taxon>Arthropoda</taxon>
        <taxon>Hexapoda</taxon>
        <taxon>Insecta</taxon>
        <taxon>Pterygota</taxon>
        <taxon>Neoptera</taxon>
        <taxon>Endopterygota</taxon>
        <taxon>Hymenoptera</taxon>
        <taxon>Apocrita</taxon>
        <taxon>Aculeata</taxon>
        <taxon>Apoidea</taxon>
        <taxon>Anthophila</taxon>
        <taxon>Apidae</taxon>
        <taxon>Ceratina</taxon>
        <taxon>Zadontomerus</taxon>
    </lineage>
</organism>
<evidence type="ECO:0000313" key="6">
    <source>
        <dbReference type="RefSeq" id="XP_026668349.1"/>
    </source>
</evidence>
<evidence type="ECO:0000313" key="8">
    <source>
        <dbReference type="RefSeq" id="XP_026668351.1"/>
    </source>
</evidence>
<proteinExistence type="predicted"/>
<dbReference type="Pfam" id="PF00400">
    <property type="entry name" value="WD40"/>
    <property type="match status" value="3"/>
</dbReference>
<dbReference type="PANTHER" id="PTHR15574:SF21">
    <property type="entry name" value="DDB1- AND CUL4-ASSOCIATED FACTOR 8"/>
    <property type="match status" value="1"/>
</dbReference>
<feature type="compositionally biased region" description="Basic and acidic residues" evidence="4">
    <location>
        <begin position="247"/>
        <end position="256"/>
    </location>
</feature>
<name>A0AAJ7RZ12_9HYME</name>
<feature type="repeat" description="WD" evidence="3">
    <location>
        <begin position="365"/>
        <end position="406"/>
    </location>
</feature>
<feature type="region of interest" description="Disordered" evidence="4">
    <location>
        <begin position="242"/>
        <end position="266"/>
    </location>
</feature>
<dbReference type="InterPro" id="IPR015943">
    <property type="entry name" value="WD40/YVTN_repeat-like_dom_sf"/>
</dbReference>
<feature type="compositionally biased region" description="Basic and acidic residues" evidence="4">
    <location>
        <begin position="147"/>
        <end position="162"/>
    </location>
</feature>
<feature type="compositionally biased region" description="Gly residues" evidence="4">
    <location>
        <begin position="189"/>
        <end position="206"/>
    </location>
</feature>
<dbReference type="RefSeq" id="XP_026668352.1">
    <property type="nucleotide sequence ID" value="XM_026812551.1"/>
</dbReference>
<dbReference type="PANTHER" id="PTHR15574">
    <property type="entry name" value="WD REPEAT DOMAIN-CONTAINING FAMILY"/>
    <property type="match status" value="1"/>
</dbReference>
<keyword evidence="1 3" id="KW-0853">WD repeat</keyword>
<reference evidence="6 7" key="1">
    <citation type="submission" date="2025-04" db="UniProtKB">
        <authorList>
            <consortium name="RefSeq"/>
        </authorList>
    </citation>
    <scope>IDENTIFICATION</scope>
    <source>
        <tissue evidence="6 7">Whole body</tissue>
    </source>
</reference>
<dbReference type="SUPFAM" id="SSF50978">
    <property type="entry name" value="WD40 repeat-like"/>
    <property type="match status" value="1"/>
</dbReference>
<dbReference type="InterPro" id="IPR001680">
    <property type="entry name" value="WD40_rpt"/>
</dbReference>
<protein>
    <submittedName>
        <fullName evidence="6 7">DDB1- and CUL4-associated factor 8-like isoform X1</fullName>
    </submittedName>
</protein>